<dbReference type="SUPFAM" id="SSF48008">
    <property type="entry name" value="GntR ligand-binding domain-like"/>
    <property type="match status" value="1"/>
</dbReference>
<dbReference type="PRINTS" id="PR00035">
    <property type="entry name" value="HTHGNTR"/>
</dbReference>
<name>A0A1K2HS65_9HYPH</name>
<dbReference type="PROSITE" id="PS50949">
    <property type="entry name" value="HTH_GNTR"/>
    <property type="match status" value="1"/>
</dbReference>
<dbReference type="AlphaFoldDB" id="A0A1K2HS65"/>
<dbReference type="SMART" id="SM00345">
    <property type="entry name" value="HTH_GNTR"/>
    <property type="match status" value="1"/>
</dbReference>
<evidence type="ECO:0000256" key="3">
    <source>
        <dbReference type="ARBA" id="ARBA00023163"/>
    </source>
</evidence>
<keyword evidence="6" id="KW-1185">Reference proteome</keyword>
<proteinExistence type="predicted"/>
<evidence type="ECO:0000259" key="4">
    <source>
        <dbReference type="PROSITE" id="PS50949"/>
    </source>
</evidence>
<evidence type="ECO:0000256" key="1">
    <source>
        <dbReference type="ARBA" id="ARBA00023015"/>
    </source>
</evidence>
<keyword evidence="1" id="KW-0805">Transcription regulation</keyword>
<dbReference type="GO" id="GO:0003677">
    <property type="term" value="F:DNA binding"/>
    <property type="evidence" value="ECO:0007669"/>
    <property type="project" value="UniProtKB-KW"/>
</dbReference>
<evidence type="ECO:0000313" key="5">
    <source>
        <dbReference type="EMBL" id="SFZ80692.1"/>
    </source>
</evidence>
<dbReference type="Pfam" id="PF00392">
    <property type="entry name" value="GntR"/>
    <property type="match status" value="1"/>
</dbReference>
<keyword evidence="2 5" id="KW-0238">DNA-binding</keyword>
<sequence>MNERIERPGDQLVQRIVDLVRRKGIGEGERIPGETDLSAELGVSRPAVREALMSLEAVGMLVSRKGSGRVLQRMDFGAVLQKVATLAPLDDRRMLELLSIRQLLEVGFLAESISRMTPQSLDALGRVTAEIEAKAARGDYFAEEDQTFHLLLHSGLENAVLNGILSLFWTSYRRIDPERMSHSQRLDETAAHHRRIHDAIRAGDVRRAQHHLDRHFYDTAYVIANTPGGGEPDG</sequence>
<evidence type="ECO:0000313" key="6">
    <source>
        <dbReference type="Proteomes" id="UP000183447"/>
    </source>
</evidence>
<accession>A0A1K2HS65</accession>
<feature type="domain" description="HTH gntR-type" evidence="4">
    <location>
        <begin position="6"/>
        <end position="74"/>
    </location>
</feature>
<dbReference type="SMART" id="SM00895">
    <property type="entry name" value="FCD"/>
    <property type="match status" value="1"/>
</dbReference>
<reference evidence="5 6" key="1">
    <citation type="submission" date="2016-11" db="EMBL/GenBank/DDBJ databases">
        <authorList>
            <person name="Jaros S."/>
            <person name="Januszkiewicz K."/>
            <person name="Wedrychowicz H."/>
        </authorList>
    </citation>
    <scope>NUCLEOTIDE SEQUENCE [LARGE SCALE GENOMIC DNA]</scope>
    <source>
        <strain evidence="5 6">ATCC 23634</strain>
    </source>
</reference>
<dbReference type="OrthoDB" id="9812645at2"/>
<dbReference type="InterPro" id="IPR036388">
    <property type="entry name" value="WH-like_DNA-bd_sf"/>
</dbReference>
<dbReference type="Pfam" id="PF07729">
    <property type="entry name" value="FCD"/>
    <property type="match status" value="1"/>
</dbReference>
<dbReference type="STRING" id="665118.SAMN02983003_0071"/>
<dbReference type="SUPFAM" id="SSF46785">
    <property type="entry name" value="Winged helix' DNA-binding domain"/>
    <property type="match status" value="1"/>
</dbReference>
<protein>
    <submittedName>
        <fullName evidence="5">DNA-binding transcriptional regulator, FadR family</fullName>
    </submittedName>
</protein>
<dbReference type="Proteomes" id="UP000183447">
    <property type="component" value="Unassembled WGS sequence"/>
</dbReference>
<dbReference type="CDD" id="cd07377">
    <property type="entry name" value="WHTH_GntR"/>
    <property type="match status" value="1"/>
</dbReference>
<evidence type="ECO:0000256" key="2">
    <source>
        <dbReference type="ARBA" id="ARBA00023125"/>
    </source>
</evidence>
<dbReference type="InterPro" id="IPR036390">
    <property type="entry name" value="WH_DNA-bd_sf"/>
</dbReference>
<dbReference type="GO" id="GO:0003700">
    <property type="term" value="F:DNA-binding transcription factor activity"/>
    <property type="evidence" value="ECO:0007669"/>
    <property type="project" value="InterPro"/>
</dbReference>
<dbReference type="Gene3D" id="1.10.10.10">
    <property type="entry name" value="Winged helix-like DNA-binding domain superfamily/Winged helix DNA-binding domain"/>
    <property type="match status" value="1"/>
</dbReference>
<dbReference type="EMBL" id="FPKU01000001">
    <property type="protein sequence ID" value="SFZ80692.1"/>
    <property type="molecule type" value="Genomic_DNA"/>
</dbReference>
<keyword evidence="3" id="KW-0804">Transcription</keyword>
<dbReference type="RefSeq" id="WP_072338452.1">
    <property type="nucleotide sequence ID" value="NZ_FPKU01000001.1"/>
</dbReference>
<dbReference type="InterPro" id="IPR011711">
    <property type="entry name" value="GntR_C"/>
</dbReference>
<dbReference type="PANTHER" id="PTHR43537">
    <property type="entry name" value="TRANSCRIPTIONAL REGULATOR, GNTR FAMILY"/>
    <property type="match status" value="1"/>
</dbReference>
<gene>
    <name evidence="5" type="ORF">SAMN02983003_0071</name>
</gene>
<dbReference type="PANTHER" id="PTHR43537:SF5">
    <property type="entry name" value="UXU OPERON TRANSCRIPTIONAL REGULATOR"/>
    <property type="match status" value="1"/>
</dbReference>
<dbReference type="InterPro" id="IPR008920">
    <property type="entry name" value="TF_FadR/GntR_C"/>
</dbReference>
<organism evidence="5 6">
    <name type="scientific">Devosia enhydra</name>
    <dbReference type="NCBI Taxonomy" id="665118"/>
    <lineage>
        <taxon>Bacteria</taxon>
        <taxon>Pseudomonadati</taxon>
        <taxon>Pseudomonadota</taxon>
        <taxon>Alphaproteobacteria</taxon>
        <taxon>Hyphomicrobiales</taxon>
        <taxon>Devosiaceae</taxon>
        <taxon>Devosia</taxon>
    </lineage>
</organism>
<dbReference type="Gene3D" id="1.20.120.530">
    <property type="entry name" value="GntR ligand-binding domain-like"/>
    <property type="match status" value="1"/>
</dbReference>
<dbReference type="InterPro" id="IPR000524">
    <property type="entry name" value="Tscrpt_reg_HTH_GntR"/>
</dbReference>